<evidence type="ECO:0000313" key="2">
    <source>
        <dbReference type="EMBL" id="MCM3713286.1"/>
    </source>
</evidence>
<dbReference type="EMBL" id="JAMBOL010000002">
    <property type="protein sequence ID" value="MCM3713286.1"/>
    <property type="molecule type" value="Genomic_DNA"/>
</dbReference>
<dbReference type="AlphaFoldDB" id="A0A9X2IN07"/>
<feature type="domain" description="Spore protein YkvP/CgeB glycosyl transferase-like" evidence="1">
    <location>
        <begin position="217"/>
        <end position="327"/>
    </location>
</feature>
<name>A0A9X2IN07_9BACI</name>
<proteinExistence type="predicted"/>
<comment type="caution">
    <text evidence="2">The sequence shown here is derived from an EMBL/GenBank/DDBJ whole genome shotgun (WGS) entry which is preliminary data.</text>
</comment>
<gene>
    <name evidence="2" type="ORF">M3202_04250</name>
</gene>
<dbReference type="Pfam" id="PF13524">
    <property type="entry name" value="Glyco_trans_1_2"/>
    <property type="match status" value="1"/>
</dbReference>
<evidence type="ECO:0000313" key="3">
    <source>
        <dbReference type="Proteomes" id="UP001139179"/>
    </source>
</evidence>
<dbReference type="Proteomes" id="UP001139179">
    <property type="component" value="Unassembled WGS sequence"/>
</dbReference>
<protein>
    <submittedName>
        <fullName evidence="2">Glycosyltransferase</fullName>
    </submittedName>
</protein>
<sequence>MSEARKVKILVLINKIWVYIKHRPKMDMIRALEKYADVKYWHEEGDIEEILARLDFQPDFIFHYDIAWNFGLAPKITGLGQIDIPKGCYVIDVDWKPEERRNYFDENKVDIIFSATKHPFLHMFPQYSERLCWWPWAINPAVMKDWKEKKAIDSLLMGLVYIEDKSHLPADKAPKAMPVKGRYAFRDAVFERMRTEPGFVYQPHPGHRVVASSGDEEILVNERYARELNRAKIFYTCGSRSRAGGVAVLKFFEALACKTLLLAETNQEIAELGFVDQVHYVACTVDTFYEKTEYYLKNDAERKRISQAGYEFIHRHHTIEQRAKQMIEAIKEKCQIG</sequence>
<dbReference type="InterPro" id="IPR055259">
    <property type="entry name" value="YkvP/CgeB_Glyco_trans-like"/>
</dbReference>
<accession>A0A9X2IN07</accession>
<evidence type="ECO:0000259" key="1">
    <source>
        <dbReference type="Pfam" id="PF13524"/>
    </source>
</evidence>
<dbReference type="Gene3D" id="3.40.50.2000">
    <property type="entry name" value="Glycogen Phosphorylase B"/>
    <property type="match status" value="1"/>
</dbReference>
<dbReference type="SUPFAM" id="SSF53756">
    <property type="entry name" value="UDP-Glycosyltransferase/glycogen phosphorylase"/>
    <property type="match status" value="1"/>
</dbReference>
<organism evidence="2 3">
    <name type="scientific">Halalkalibacter oceani</name>
    <dbReference type="NCBI Taxonomy" id="1653776"/>
    <lineage>
        <taxon>Bacteria</taxon>
        <taxon>Bacillati</taxon>
        <taxon>Bacillota</taxon>
        <taxon>Bacilli</taxon>
        <taxon>Bacillales</taxon>
        <taxon>Bacillaceae</taxon>
        <taxon>Halalkalibacter</taxon>
    </lineage>
</organism>
<keyword evidence="3" id="KW-1185">Reference proteome</keyword>
<reference evidence="2" key="1">
    <citation type="submission" date="2022-05" db="EMBL/GenBank/DDBJ databases">
        <title>Comparative Genomics of Spacecraft Associated Microbes.</title>
        <authorList>
            <person name="Tran M.T."/>
            <person name="Wright A."/>
            <person name="Seuylemezian A."/>
            <person name="Eisen J."/>
            <person name="Coil D."/>
        </authorList>
    </citation>
    <scope>NUCLEOTIDE SEQUENCE</scope>
    <source>
        <strain evidence="2">214.1.1</strain>
    </source>
</reference>
<dbReference type="RefSeq" id="WP_251222094.1">
    <property type="nucleotide sequence ID" value="NZ_JAMBOL010000002.1"/>
</dbReference>